<sequence length="85" mass="9817">MLEKNWKTLCALQAVNRFVESGDFCQNHVRVRCININETTVMNNDQIVNSHRIAKNIRCNHASFEMCRAYGTDGKLREGRGKFDV</sequence>
<organism evidence="1">
    <name type="scientific">marine sediment metagenome</name>
    <dbReference type="NCBI Taxonomy" id="412755"/>
    <lineage>
        <taxon>unclassified sequences</taxon>
        <taxon>metagenomes</taxon>
        <taxon>ecological metagenomes</taxon>
    </lineage>
</organism>
<comment type="caution">
    <text evidence="1">The sequence shown here is derived from an EMBL/GenBank/DDBJ whole genome shotgun (WGS) entry which is preliminary data.</text>
</comment>
<accession>X1M542</accession>
<reference evidence="1" key="1">
    <citation type="journal article" date="2014" name="Front. Microbiol.">
        <title>High frequency of phylogenetically diverse reductive dehalogenase-homologous genes in deep subseafloor sedimentary metagenomes.</title>
        <authorList>
            <person name="Kawai M."/>
            <person name="Futagami T."/>
            <person name="Toyoda A."/>
            <person name="Takaki Y."/>
            <person name="Nishi S."/>
            <person name="Hori S."/>
            <person name="Arai W."/>
            <person name="Tsubouchi T."/>
            <person name="Morono Y."/>
            <person name="Uchiyama I."/>
            <person name="Ito T."/>
            <person name="Fujiyama A."/>
            <person name="Inagaki F."/>
            <person name="Takami H."/>
        </authorList>
    </citation>
    <scope>NUCLEOTIDE SEQUENCE</scope>
    <source>
        <strain evidence="1">Expedition CK06-06</strain>
    </source>
</reference>
<gene>
    <name evidence="1" type="ORF">S06H3_02408</name>
</gene>
<name>X1M542_9ZZZZ</name>
<protein>
    <submittedName>
        <fullName evidence="1">Uncharacterized protein</fullName>
    </submittedName>
</protein>
<dbReference type="EMBL" id="BARV01000702">
    <property type="protein sequence ID" value="GAI01454.1"/>
    <property type="molecule type" value="Genomic_DNA"/>
</dbReference>
<dbReference type="AlphaFoldDB" id="X1M542"/>
<evidence type="ECO:0000313" key="1">
    <source>
        <dbReference type="EMBL" id="GAI01454.1"/>
    </source>
</evidence>
<proteinExistence type="predicted"/>